<dbReference type="EMBL" id="PQFF01000070">
    <property type="protein sequence ID" value="RHZ84984.1"/>
    <property type="molecule type" value="Genomic_DNA"/>
</dbReference>
<dbReference type="InterPro" id="IPR027417">
    <property type="entry name" value="P-loop_NTPase"/>
</dbReference>
<evidence type="ECO:0000313" key="1">
    <source>
        <dbReference type="EMBL" id="RHZ84984.1"/>
    </source>
</evidence>
<name>A0A397JIL3_9GLOM</name>
<protein>
    <submittedName>
        <fullName evidence="1">Uncharacterized protein</fullName>
    </submittedName>
</protein>
<dbReference type="OrthoDB" id="2386545at2759"/>
<dbReference type="AlphaFoldDB" id="A0A397JIL3"/>
<gene>
    <name evidence="1" type="ORF">Glove_74g91</name>
</gene>
<proteinExistence type="predicted"/>
<accession>A0A397JIL3</accession>
<evidence type="ECO:0000313" key="2">
    <source>
        <dbReference type="Proteomes" id="UP000266861"/>
    </source>
</evidence>
<dbReference type="Proteomes" id="UP000266861">
    <property type="component" value="Unassembled WGS sequence"/>
</dbReference>
<reference evidence="1 2" key="1">
    <citation type="submission" date="2018-08" db="EMBL/GenBank/DDBJ databases">
        <title>Genome and evolution of the arbuscular mycorrhizal fungus Diversispora epigaea (formerly Glomus versiforme) and its bacterial endosymbionts.</title>
        <authorList>
            <person name="Sun X."/>
            <person name="Fei Z."/>
            <person name="Harrison M."/>
        </authorList>
    </citation>
    <scope>NUCLEOTIDE SEQUENCE [LARGE SCALE GENOMIC DNA]</scope>
    <source>
        <strain evidence="1 2">IT104</strain>
    </source>
</reference>
<organism evidence="1 2">
    <name type="scientific">Diversispora epigaea</name>
    <dbReference type="NCBI Taxonomy" id="1348612"/>
    <lineage>
        <taxon>Eukaryota</taxon>
        <taxon>Fungi</taxon>
        <taxon>Fungi incertae sedis</taxon>
        <taxon>Mucoromycota</taxon>
        <taxon>Glomeromycotina</taxon>
        <taxon>Glomeromycetes</taxon>
        <taxon>Diversisporales</taxon>
        <taxon>Diversisporaceae</taxon>
        <taxon>Diversispora</taxon>
    </lineage>
</organism>
<comment type="caution">
    <text evidence="1">The sequence shown here is derived from an EMBL/GenBank/DDBJ whole genome shotgun (WGS) entry which is preliminary data.</text>
</comment>
<keyword evidence="2" id="KW-1185">Reference proteome</keyword>
<dbReference type="Gene3D" id="3.40.50.300">
    <property type="entry name" value="P-loop containing nucleotide triphosphate hydrolases"/>
    <property type="match status" value="1"/>
</dbReference>
<sequence>MKGDLGKTTRAIQIFKNINMIVFTYTNALAKDFREKRDVKAQTWHSFFKWNGVREWTPERMGEKKFPRVVIRDEVYTVPKHILEMFIKYLLEQKCQVICCRNNAQPPPFFGEMSHNWLKKNINYYEEVKTDYRGKCPKLHELKKAMCRKNNRIQSDLFCGALPIIEKWKYLEAE</sequence>